<dbReference type="GO" id="GO:0016758">
    <property type="term" value="F:hexosyltransferase activity"/>
    <property type="evidence" value="ECO:0007669"/>
    <property type="project" value="UniProtKB-ARBA"/>
</dbReference>
<dbReference type="CDD" id="cd00761">
    <property type="entry name" value="Glyco_tranf_GTA_type"/>
    <property type="match status" value="1"/>
</dbReference>
<protein>
    <submittedName>
        <fullName evidence="2">Glycosyl transferase family 2</fullName>
    </submittedName>
</protein>
<dbReference type="Gene3D" id="3.90.550.10">
    <property type="entry name" value="Spore Coat Polysaccharide Biosynthesis Protein SpsA, Chain A"/>
    <property type="match status" value="1"/>
</dbReference>
<dbReference type="InterPro" id="IPR029044">
    <property type="entry name" value="Nucleotide-diphossugar_trans"/>
</dbReference>
<accession>A0A316E6R1</accession>
<name>A0A316E6R1_9FLAO</name>
<dbReference type="OrthoDB" id="597270at2"/>
<evidence type="ECO:0000313" key="2">
    <source>
        <dbReference type="EMBL" id="PWK18630.1"/>
    </source>
</evidence>
<evidence type="ECO:0000259" key="1">
    <source>
        <dbReference type="Pfam" id="PF00535"/>
    </source>
</evidence>
<sequence length="323" mass="37492">MKQPLVSIIIPTYNSKNYLEEAVSSALRQSYQPIEIIVIDDGSTDQTRDLFPEFESKGVKCFTIENGGASNARNYGLEKASGEYIQFLDADDIIEPTKIEKQLHLMQKHQAGICYSPWIDFKTHPNDGHQTEFRFLHINHSLIRTGKELMISYGMDNWFIPTVSWLVSKTVIEKAGYWNPAKCPNDDGEYFSRVLFWTKKVVCCNENLAHYRLVAGDSLSKLNSTVKIEASFKSHKQVEALLTTCDDKRLMCYPKRHHYMSYKLIKKGYPKLAKRAARHFDAIKSDSFLSKKKHYWRLINWFGLYNGTKIYKLLLPIWNLSKR</sequence>
<comment type="caution">
    <text evidence="2">The sequence shown here is derived from an EMBL/GenBank/DDBJ whole genome shotgun (WGS) entry which is preliminary data.</text>
</comment>
<dbReference type="Pfam" id="PF00535">
    <property type="entry name" value="Glycos_transf_2"/>
    <property type="match status" value="1"/>
</dbReference>
<reference evidence="2 3" key="1">
    <citation type="submission" date="2018-05" db="EMBL/GenBank/DDBJ databases">
        <title>Genomic Encyclopedia of Archaeal and Bacterial Type Strains, Phase II (KMG-II): from individual species to whole genera.</title>
        <authorList>
            <person name="Goeker M."/>
        </authorList>
    </citation>
    <scope>NUCLEOTIDE SEQUENCE [LARGE SCALE GENOMIC DNA]</scope>
    <source>
        <strain evidence="2 3">DSM 22637</strain>
    </source>
</reference>
<dbReference type="RefSeq" id="WP_109682445.1">
    <property type="nucleotide sequence ID" value="NZ_QGGP01000004.1"/>
</dbReference>
<dbReference type="PANTHER" id="PTHR22916:SF3">
    <property type="entry name" value="UDP-GLCNAC:BETAGAL BETA-1,3-N-ACETYLGLUCOSAMINYLTRANSFERASE-LIKE PROTEIN 1"/>
    <property type="match status" value="1"/>
</dbReference>
<keyword evidence="3" id="KW-1185">Reference proteome</keyword>
<dbReference type="AlphaFoldDB" id="A0A316E6R1"/>
<dbReference type="PANTHER" id="PTHR22916">
    <property type="entry name" value="GLYCOSYLTRANSFERASE"/>
    <property type="match status" value="1"/>
</dbReference>
<dbReference type="EMBL" id="QGGP01000004">
    <property type="protein sequence ID" value="PWK18630.1"/>
    <property type="molecule type" value="Genomic_DNA"/>
</dbReference>
<organism evidence="2 3">
    <name type="scientific">Xanthomarina spongicola</name>
    <dbReference type="NCBI Taxonomy" id="570520"/>
    <lineage>
        <taxon>Bacteria</taxon>
        <taxon>Pseudomonadati</taxon>
        <taxon>Bacteroidota</taxon>
        <taxon>Flavobacteriia</taxon>
        <taxon>Flavobacteriales</taxon>
        <taxon>Flavobacteriaceae</taxon>
        <taxon>Xanthomarina</taxon>
    </lineage>
</organism>
<keyword evidence="2" id="KW-0808">Transferase</keyword>
<feature type="domain" description="Glycosyltransferase 2-like" evidence="1">
    <location>
        <begin position="7"/>
        <end position="173"/>
    </location>
</feature>
<proteinExistence type="predicted"/>
<dbReference type="SUPFAM" id="SSF53448">
    <property type="entry name" value="Nucleotide-diphospho-sugar transferases"/>
    <property type="match status" value="1"/>
</dbReference>
<dbReference type="Proteomes" id="UP000245430">
    <property type="component" value="Unassembled WGS sequence"/>
</dbReference>
<gene>
    <name evidence="2" type="ORF">LX78_01937</name>
</gene>
<evidence type="ECO:0000313" key="3">
    <source>
        <dbReference type="Proteomes" id="UP000245430"/>
    </source>
</evidence>
<dbReference type="InterPro" id="IPR001173">
    <property type="entry name" value="Glyco_trans_2-like"/>
</dbReference>